<dbReference type="Proteomes" id="UP001303222">
    <property type="component" value="Unassembled WGS sequence"/>
</dbReference>
<accession>A0AAN6P3B5</accession>
<evidence type="ECO:0000313" key="2">
    <source>
        <dbReference type="Proteomes" id="UP001303222"/>
    </source>
</evidence>
<evidence type="ECO:0000313" key="1">
    <source>
        <dbReference type="EMBL" id="KAK3955901.1"/>
    </source>
</evidence>
<organism evidence="1 2">
    <name type="scientific">Pseudoneurospora amorphoporcata</name>
    <dbReference type="NCBI Taxonomy" id="241081"/>
    <lineage>
        <taxon>Eukaryota</taxon>
        <taxon>Fungi</taxon>
        <taxon>Dikarya</taxon>
        <taxon>Ascomycota</taxon>
        <taxon>Pezizomycotina</taxon>
        <taxon>Sordariomycetes</taxon>
        <taxon>Sordariomycetidae</taxon>
        <taxon>Sordariales</taxon>
        <taxon>Sordariaceae</taxon>
        <taxon>Pseudoneurospora</taxon>
    </lineage>
</organism>
<sequence>MIVLVGLLLTPKYPDHIMIDYPDHVLAHQSGPRPDEGDNDDDFSTKTAEAVGNLVAHFDALASALPKHLSPLHGALMRELALVLADRTASGFYCIYSAEAKVQCTNLVKHIVLSGQPSSDSASPHTQLLRDWNAQCCIHYRSDERPFPYNVETVPIRNRWRRSDGQGLKLLVANHASEASKKNLLDALKEVGFLDPAEGRLTTLQILSEGQELHNAKSSPRESRSNNALNIKLIRYVLSSCFLAGSSSFQTMSKNG</sequence>
<protein>
    <submittedName>
        <fullName evidence="1">Uncharacterized protein</fullName>
    </submittedName>
</protein>
<dbReference type="AlphaFoldDB" id="A0AAN6P3B5"/>
<keyword evidence="2" id="KW-1185">Reference proteome</keyword>
<reference evidence="1" key="1">
    <citation type="journal article" date="2023" name="Mol. Phylogenet. Evol.">
        <title>Genome-scale phylogeny and comparative genomics of the fungal order Sordariales.</title>
        <authorList>
            <person name="Hensen N."/>
            <person name="Bonometti L."/>
            <person name="Westerberg I."/>
            <person name="Brannstrom I.O."/>
            <person name="Guillou S."/>
            <person name="Cros-Aarteil S."/>
            <person name="Calhoun S."/>
            <person name="Haridas S."/>
            <person name="Kuo A."/>
            <person name="Mondo S."/>
            <person name="Pangilinan J."/>
            <person name="Riley R."/>
            <person name="LaButti K."/>
            <person name="Andreopoulos B."/>
            <person name="Lipzen A."/>
            <person name="Chen C."/>
            <person name="Yan M."/>
            <person name="Daum C."/>
            <person name="Ng V."/>
            <person name="Clum A."/>
            <person name="Steindorff A."/>
            <person name="Ohm R.A."/>
            <person name="Martin F."/>
            <person name="Silar P."/>
            <person name="Natvig D.O."/>
            <person name="Lalanne C."/>
            <person name="Gautier V."/>
            <person name="Ament-Velasquez S.L."/>
            <person name="Kruys A."/>
            <person name="Hutchinson M.I."/>
            <person name="Powell A.J."/>
            <person name="Barry K."/>
            <person name="Miller A.N."/>
            <person name="Grigoriev I.V."/>
            <person name="Debuchy R."/>
            <person name="Gladieux P."/>
            <person name="Hiltunen Thoren M."/>
            <person name="Johannesson H."/>
        </authorList>
    </citation>
    <scope>NUCLEOTIDE SEQUENCE</scope>
    <source>
        <strain evidence="1">CBS 626.80</strain>
    </source>
</reference>
<name>A0AAN6P3B5_9PEZI</name>
<dbReference type="EMBL" id="MU859071">
    <property type="protein sequence ID" value="KAK3955901.1"/>
    <property type="molecule type" value="Genomic_DNA"/>
</dbReference>
<gene>
    <name evidence="1" type="ORF">QBC32DRAFT_310635</name>
</gene>
<comment type="caution">
    <text evidence="1">The sequence shown here is derived from an EMBL/GenBank/DDBJ whole genome shotgun (WGS) entry which is preliminary data.</text>
</comment>
<proteinExistence type="predicted"/>
<reference evidence="1" key="2">
    <citation type="submission" date="2023-06" db="EMBL/GenBank/DDBJ databases">
        <authorList>
            <consortium name="Lawrence Berkeley National Laboratory"/>
            <person name="Mondo S.J."/>
            <person name="Hensen N."/>
            <person name="Bonometti L."/>
            <person name="Westerberg I."/>
            <person name="Brannstrom I.O."/>
            <person name="Guillou S."/>
            <person name="Cros-Aarteil S."/>
            <person name="Calhoun S."/>
            <person name="Haridas S."/>
            <person name="Kuo A."/>
            <person name="Pangilinan J."/>
            <person name="Riley R."/>
            <person name="Labutti K."/>
            <person name="Andreopoulos B."/>
            <person name="Lipzen A."/>
            <person name="Chen C."/>
            <person name="Yanf M."/>
            <person name="Daum C."/>
            <person name="Ng V."/>
            <person name="Clum A."/>
            <person name="Steindorff A."/>
            <person name="Ohm R."/>
            <person name="Martin F."/>
            <person name="Silar P."/>
            <person name="Natvig D."/>
            <person name="Lalanne C."/>
            <person name="Gautier V."/>
            <person name="Ament-Velasquez S.L."/>
            <person name="Kruys A."/>
            <person name="Hutchinson M.I."/>
            <person name="Powell A.J."/>
            <person name="Barry K."/>
            <person name="Miller A.N."/>
            <person name="Grigoriev I.V."/>
            <person name="Debuchy R."/>
            <person name="Gladieux P."/>
            <person name="Thoren M.H."/>
            <person name="Johannesson H."/>
        </authorList>
    </citation>
    <scope>NUCLEOTIDE SEQUENCE</scope>
    <source>
        <strain evidence="1">CBS 626.80</strain>
    </source>
</reference>